<sequence>MTTTPSTFTREQVEAAASRRIPLHHTTGLPGSWYVLVGVTLHYVRDLVQDVTGEKPDIVEARKALHALGFPLFCWASDGMVAKGHPWHTGQAD</sequence>
<accession>A0A101QD16</accession>
<protein>
    <submittedName>
        <fullName evidence="1">Uncharacterized protein</fullName>
    </submittedName>
</protein>
<comment type="caution">
    <text evidence="1">The sequence shown here is derived from an EMBL/GenBank/DDBJ whole genome shotgun (WGS) entry which is preliminary data.</text>
</comment>
<dbReference type="AlphaFoldDB" id="A0A101QD16"/>
<reference evidence="1 2" key="1">
    <citation type="submission" date="2015-10" db="EMBL/GenBank/DDBJ databases">
        <title>Draft genome sequence of Streptomyces corchorusii DSM 40340, type strain for the species Streptomyces corchorusii.</title>
        <authorList>
            <person name="Ruckert C."/>
            <person name="Winkler A."/>
            <person name="Kalinowski J."/>
            <person name="Kampfer P."/>
            <person name="Glaeser S."/>
        </authorList>
    </citation>
    <scope>NUCLEOTIDE SEQUENCE [LARGE SCALE GENOMIC DNA]</scope>
    <source>
        <strain evidence="1 2">DSM 40340</strain>
    </source>
</reference>
<organism evidence="1 2">
    <name type="scientific">Streptomyces corchorusii</name>
    <name type="common">Streptomyces chibaensis</name>
    <dbReference type="NCBI Taxonomy" id="1903"/>
    <lineage>
        <taxon>Bacteria</taxon>
        <taxon>Bacillati</taxon>
        <taxon>Actinomycetota</taxon>
        <taxon>Actinomycetes</taxon>
        <taxon>Kitasatosporales</taxon>
        <taxon>Streptomycetaceae</taxon>
        <taxon>Streptomyces</taxon>
    </lineage>
</organism>
<keyword evidence="2" id="KW-1185">Reference proteome</keyword>
<proteinExistence type="predicted"/>
<dbReference type="Proteomes" id="UP000053398">
    <property type="component" value="Unassembled WGS sequence"/>
</dbReference>
<name>A0A101QD16_STRCK</name>
<evidence type="ECO:0000313" key="2">
    <source>
        <dbReference type="Proteomes" id="UP000053398"/>
    </source>
</evidence>
<dbReference type="EMBL" id="LMWP01000016">
    <property type="protein sequence ID" value="KUN27676.1"/>
    <property type="molecule type" value="Genomic_DNA"/>
</dbReference>
<dbReference type="RefSeq" id="WP_058079024.1">
    <property type="nucleotide sequence ID" value="NZ_KQ948355.1"/>
</dbReference>
<gene>
    <name evidence="1" type="ORF">AQJ11_13660</name>
</gene>
<evidence type="ECO:0000313" key="1">
    <source>
        <dbReference type="EMBL" id="KUN27676.1"/>
    </source>
</evidence>